<reference evidence="1" key="2">
    <citation type="submission" date="2025-03" db="EMBL/GenBank/DDBJ databases">
        <authorList>
            <consortium name="ELIXIR-Norway"/>
            <consortium name="Elixir Norway"/>
        </authorList>
    </citation>
    <scope>NUCLEOTIDE SEQUENCE</scope>
</reference>
<name>A0AC59YN81_RANTA</name>
<evidence type="ECO:0000313" key="2">
    <source>
        <dbReference type="Proteomes" id="UP001162501"/>
    </source>
</evidence>
<dbReference type="EMBL" id="OX596103">
    <property type="protein sequence ID" value="CAM9831943.1"/>
    <property type="molecule type" value="Genomic_DNA"/>
</dbReference>
<reference evidence="1" key="1">
    <citation type="submission" date="2023-05" db="EMBL/GenBank/DDBJ databases">
        <authorList>
            <consortium name="ELIXIR-Norway"/>
        </authorList>
    </citation>
    <scope>NUCLEOTIDE SEQUENCE</scope>
</reference>
<organism evidence="1 2">
    <name type="scientific">Rangifer tarandus platyrhynchus</name>
    <name type="common">Svalbard reindeer</name>
    <dbReference type="NCBI Taxonomy" id="3082113"/>
    <lineage>
        <taxon>Eukaryota</taxon>
        <taxon>Metazoa</taxon>
        <taxon>Chordata</taxon>
        <taxon>Craniata</taxon>
        <taxon>Vertebrata</taxon>
        <taxon>Euteleostomi</taxon>
        <taxon>Mammalia</taxon>
        <taxon>Eutheria</taxon>
        <taxon>Laurasiatheria</taxon>
        <taxon>Artiodactyla</taxon>
        <taxon>Ruminantia</taxon>
        <taxon>Pecora</taxon>
        <taxon>Cervidae</taxon>
        <taxon>Odocoileinae</taxon>
        <taxon>Rangifer</taxon>
    </lineage>
</organism>
<sequence length="126" mass="13501">MIQREPTPQTIGGNYISQDPQSTALPVALGSGRYGYETASRIQVFSLTLCPTVGSGFGTAVSPRAPRDASSSRLRSVTSLLPGPFPCRAWPLLAAGNLRVASLCPWPPQLLQLLRESPFTYTSPII</sequence>
<evidence type="ECO:0000313" key="1">
    <source>
        <dbReference type="EMBL" id="CAM9831943.1"/>
    </source>
</evidence>
<dbReference type="Proteomes" id="UP001162501">
    <property type="component" value="Chromosome 19"/>
</dbReference>
<proteinExistence type="predicted"/>
<accession>A0AC59YN81</accession>
<gene>
    <name evidence="1" type="ORF">MRATA1EN22A_LOCUS8070</name>
</gene>
<protein>
    <submittedName>
        <fullName evidence="1">Uncharacterized protein</fullName>
    </submittedName>
</protein>